<feature type="region of interest" description="Disordered" evidence="2">
    <location>
        <begin position="508"/>
        <end position="639"/>
    </location>
</feature>
<proteinExistence type="predicted"/>
<sequence>MRRSTLLRGRSPAVRAAVRRGLAGTALATSAALLAGLISAAPASAVEVPPDDEPQYRPISLGAQARLDRCSGGFALHVGGPELKKSAAKALTGTPAELATATDPVMGMDPLRQAMLKDRDAYEGSFVASIDRRDRWQASNKVYWETGSRGGVSQYAPQFDKDIVAFTYDQRNLYYRLGEDGHAPATKAAADKARALAAQLKGQDPNLDFVTGSVLDADKTELNYGAATASDVARYLRLGGFMKQTPAEGSVEFRLEVEAMKAAWGACDSRNPIDYYRVMSPIVVTAHLEWEQEYAGQTTSRNEIVNAEVSAAAETRKAAEAMIESLGQAWLADQILTWQKYWADQPANASNRPAAAVFTQADKDLATARTKAADQAKIAATASATAKTAADKANTAQNKAWAIADATKAPRGRGLLFAQQSAQVAKASAAAAEAASKAALTASNASKATVADSKTLYSLAQTQSHALNTEFRRVAAQEAAAQAKAAAASAAAQAKEAADNATKAKAAQATAEAAQETARKAAETAKTERAKAEKEKATAAAERQKAATERGKAQAAEQRAANEREMAGHARTAAQSSAGTAWDELQKAENAEQRATEARDKATEAERNKQATAARAASLESAAAAHSGDEAAAATRKAATEARTAANNAATAATAAHQAADDAATAAVNARAAATRADAAAQRANSAADKAWSAYETSEAAAATAHAAAADAIDASDAASVNATKAEADAKTAQAAALKASTEAAAARTESIKTAAWSAVTAGHAYATSQAASAARDSAAQAIQPANTAIAMGTPYRETDSAAAFAVLVGQSSKTHAEQQAAAATAKANEAEKAAATAKALADKASGDAKLAAQAAATAAADSAAALKSMAAARGSAAEAARAADAAKKADEKTKEYSTQAGTDAFYAKSAAKDAANEALGANNEATEAEKSATNARASANAATRDANAANTAATKSEGYATKAETAAANANQAAKDADAAADRAEEEERREQEEDRKKAMQTGNTGVAGVTPGAPLAADEEAVLLAECGQTCVDEYRAARASVGASIVDWLVANGGDILISMLGLDNIKACFATREIEPCLWALFDVASSLIPIKKVGDVIEAIYKVTTRVYKFFDAAEAGARSLKRLKGIIEKVRKNGKTVPVCLIKPKSLAASGAFLKGTPGRAVSAAQSETPEIPCIKSVTRGPNLKNHFRDHKGLTEKLLGKKYGKWKEDEGQEFLDDLTQLVLKDQRLKFEGVGTLPRPDADGTYSQKLIFRGEGLTVVLKPNGEFQTLLESGMGMDKSIQML</sequence>
<evidence type="ECO:0000256" key="1">
    <source>
        <dbReference type="SAM" id="Coils"/>
    </source>
</evidence>
<evidence type="ECO:0000313" key="5">
    <source>
        <dbReference type="Proteomes" id="UP000613974"/>
    </source>
</evidence>
<keyword evidence="5" id="KW-1185">Reference proteome</keyword>
<evidence type="ECO:0000256" key="2">
    <source>
        <dbReference type="SAM" id="MobiDB-lite"/>
    </source>
</evidence>
<feature type="compositionally biased region" description="Basic and acidic residues" evidence="2">
    <location>
        <begin position="584"/>
        <end position="609"/>
    </location>
</feature>
<accession>A0ABQ3SDU1</accession>
<feature type="compositionally biased region" description="Low complexity" evidence="2">
    <location>
        <begin position="923"/>
        <end position="975"/>
    </location>
</feature>
<comment type="caution">
    <text evidence="4">The sequence shown here is derived from an EMBL/GenBank/DDBJ whole genome shotgun (WGS) entry which is preliminary data.</text>
</comment>
<gene>
    <name evidence="4" type="ORF">Snoj_02150</name>
</gene>
<feature type="coiled-coil region" evidence="1">
    <location>
        <begin position="814"/>
        <end position="841"/>
    </location>
</feature>
<feature type="compositionally biased region" description="Low complexity" evidence="2">
    <location>
        <begin position="611"/>
        <end position="639"/>
    </location>
</feature>
<evidence type="ECO:0008006" key="6">
    <source>
        <dbReference type="Google" id="ProtNLM"/>
    </source>
</evidence>
<evidence type="ECO:0000313" key="4">
    <source>
        <dbReference type="EMBL" id="GHI66297.1"/>
    </source>
</evidence>
<dbReference type="Proteomes" id="UP000613974">
    <property type="component" value="Unassembled WGS sequence"/>
</dbReference>
<feature type="region of interest" description="Disordered" evidence="2">
    <location>
        <begin position="923"/>
        <end position="1011"/>
    </location>
</feature>
<dbReference type="GeneID" id="95592667"/>
<feature type="compositionally biased region" description="Basic and acidic residues" evidence="2">
    <location>
        <begin position="517"/>
        <end position="552"/>
    </location>
</feature>
<feature type="chain" id="PRO_5045045765" description="Methyl-accepting transducer domain-containing protein" evidence="3">
    <location>
        <begin position="46"/>
        <end position="1289"/>
    </location>
</feature>
<evidence type="ECO:0000256" key="3">
    <source>
        <dbReference type="SAM" id="SignalP"/>
    </source>
</evidence>
<keyword evidence="1" id="KW-0175">Coiled coil</keyword>
<reference evidence="5" key="1">
    <citation type="submission" date="2023-07" db="EMBL/GenBank/DDBJ databases">
        <title>Whole genome shotgun sequence of Streptomyces nojiriensis NBRC 13794.</title>
        <authorList>
            <person name="Komaki H."/>
            <person name="Tamura T."/>
        </authorList>
    </citation>
    <scope>NUCLEOTIDE SEQUENCE [LARGE SCALE GENOMIC DNA]</scope>
    <source>
        <strain evidence="5">NBRC 13794</strain>
    </source>
</reference>
<dbReference type="EMBL" id="BNEC01000003">
    <property type="protein sequence ID" value="GHI66297.1"/>
    <property type="molecule type" value="Genomic_DNA"/>
</dbReference>
<protein>
    <recommendedName>
        <fullName evidence="6">Methyl-accepting transducer domain-containing protein</fullName>
    </recommendedName>
</protein>
<name>A0ABQ3SDU1_9ACTN</name>
<feature type="compositionally biased region" description="Basic and acidic residues" evidence="2">
    <location>
        <begin position="976"/>
        <end position="999"/>
    </location>
</feature>
<dbReference type="RefSeq" id="WP_189743027.1">
    <property type="nucleotide sequence ID" value="NZ_BMRL01000012.1"/>
</dbReference>
<keyword evidence="3" id="KW-0732">Signal</keyword>
<organism evidence="4 5">
    <name type="scientific">Streptomyces nojiriensis</name>
    <dbReference type="NCBI Taxonomy" id="66374"/>
    <lineage>
        <taxon>Bacteria</taxon>
        <taxon>Bacillati</taxon>
        <taxon>Actinomycetota</taxon>
        <taxon>Actinomycetes</taxon>
        <taxon>Kitasatosporales</taxon>
        <taxon>Streptomycetaceae</taxon>
        <taxon>Streptomyces</taxon>
    </lineage>
</organism>
<feature type="signal peptide" evidence="3">
    <location>
        <begin position="1"/>
        <end position="45"/>
    </location>
</feature>